<dbReference type="PROSITE" id="PS00095">
    <property type="entry name" value="C5_MTASE_2"/>
    <property type="match status" value="1"/>
</dbReference>
<comment type="caution">
    <text evidence="8">The sequence shown here is derived from an EMBL/GenBank/DDBJ whole genome shotgun (WGS) entry which is preliminary data.</text>
</comment>
<keyword evidence="2 5" id="KW-0808">Transferase</keyword>
<dbReference type="RefSeq" id="WP_210599419.1">
    <property type="nucleotide sequence ID" value="NZ_JAGKSQ010000016.1"/>
</dbReference>
<reference evidence="8" key="1">
    <citation type="submission" date="2021-03" db="EMBL/GenBank/DDBJ databases">
        <title>Bacillus suaedae sp. nov., isolated from Suaeda aralocaspica.</title>
        <authorList>
            <person name="Lei R.F.R."/>
        </authorList>
    </citation>
    <scope>NUCLEOTIDE SEQUENCE</scope>
    <source>
        <strain evidence="8">YZJH907-2</strain>
    </source>
</reference>
<dbReference type="SUPFAM" id="SSF53335">
    <property type="entry name" value="S-adenosyl-L-methionine-dependent methyltransferases"/>
    <property type="match status" value="1"/>
</dbReference>
<dbReference type="PRINTS" id="PR00105">
    <property type="entry name" value="C5METTRFRASE"/>
</dbReference>
<evidence type="ECO:0000256" key="6">
    <source>
        <dbReference type="RuleBase" id="RU000416"/>
    </source>
</evidence>
<evidence type="ECO:0000313" key="9">
    <source>
        <dbReference type="Proteomes" id="UP000678228"/>
    </source>
</evidence>
<dbReference type="GO" id="GO:0003886">
    <property type="term" value="F:DNA (cytosine-5-)-methyltransferase activity"/>
    <property type="evidence" value="ECO:0007669"/>
    <property type="project" value="UniProtKB-EC"/>
</dbReference>
<protein>
    <recommendedName>
        <fullName evidence="7">Cytosine-specific methyltransferase</fullName>
        <ecNumber evidence="7">2.1.1.37</ecNumber>
    </recommendedName>
</protein>
<dbReference type="PANTHER" id="PTHR46098:SF1">
    <property type="entry name" value="TRNA (CYTOSINE(38)-C(5))-METHYLTRANSFERASE"/>
    <property type="match status" value="1"/>
</dbReference>
<dbReference type="InterPro" id="IPR001525">
    <property type="entry name" value="C5_MeTfrase"/>
</dbReference>
<evidence type="ECO:0000256" key="7">
    <source>
        <dbReference type="RuleBase" id="RU000417"/>
    </source>
</evidence>
<dbReference type="Gene3D" id="3.40.50.150">
    <property type="entry name" value="Vaccinia Virus protein VP39"/>
    <property type="match status" value="1"/>
</dbReference>
<dbReference type="EMBL" id="JAGKSQ010000016">
    <property type="protein sequence ID" value="MBP3953566.1"/>
    <property type="molecule type" value="Genomic_DNA"/>
</dbReference>
<gene>
    <name evidence="8" type="primary">dcm</name>
    <name evidence="8" type="ORF">J7W16_20990</name>
</gene>
<dbReference type="Proteomes" id="UP000678228">
    <property type="component" value="Unassembled WGS sequence"/>
</dbReference>
<comment type="similarity">
    <text evidence="5 6">Belongs to the class I-like SAM-binding methyltransferase superfamily. C5-methyltransferase family.</text>
</comment>
<dbReference type="InterPro" id="IPR029063">
    <property type="entry name" value="SAM-dependent_MTases_sf"/>
</dbReference>
<dbReference type="PANTHER" id="PTHR46098">
    <property type="entry name" value="TRNA (CYTOSINE(38)-C(5))-METHYLTRANSFERASE"/>
    <property type="match status" value="1"/>
</dbReference>
<keyword evidence="4" id="KW-0680">Restriction system</keyword>
<proteinExistence type="inferred from homology"/>
<dbReference type="GO" id="GO:0032259">
    <property type="term" value="P:methylation"/>
    <property type="evidence" value="ECO:0007669"/>
    <property type="project" value="UniProtKB-KW"/>
</dbReference>
<dbReference type="AlphaFoldDB" id="A0A940WWE1"/>
<feature type="active site" evidence="5">
    <location>
        <position position="83"/>
    </location>
</feature>
<dbReference type="InterPro" id="IPR018117">
    <property type="entry name" value="C5_DNA_meth_AS"/>
</dbReference>
<evidence type="ECO:0000256" key="1">
    <source>
        <dbReference type="ARBA" id="ARBA00022603"/>
    </source>
</evidence>
<dbReference type="PROSITE" id="PS00094">
    <property type="entry name" value="C5_MTASE_1"/>
    <property type="match status" value="1"/>
</dbReference>
<evidence type="ECO:0000256" key="2">
    <source>
        <dbReference type="ARBA" id="ARBA00022679"/>
    </source>
</evidence>
<dbReference type="Gene3D" id="3.90.120.10">
    <property type="entry name" value="DNA Methylase, subunit A, domain 2"/>
    <property type="match status" value="1"/>
</dbReference>
<evidence type="ECO:0000313" key="8">
    <source>
        <dbReference type="EMBL" id="MBP3953566.1"/>
    </source>
</evidence>
<name>A0A940WWE1_9BACI</name>
<dbReference type="CDD" id="cd00315">
    <property type="entry name" value="Cyt_C5_DNA_methylase"/>
    <property type="match status" value="1"/>
</dbReference>
<dbReference type="Pfam" id="PF00145">
    <property type="entry name" value="DNA_methylase"/>
    <property type="match status" value="1"/>
</dbReference>
<dbReference type="GO" id="GO:0009307">
    <property type="term" value="P:DNA restriction-modification system"/>
    <property type="evidence" value="ECO:0007669"/>
    <property type="project" value="UniProtKB-KW"/>
</dbReference>
<evidence type="ECO:0000256" key="5">
    <source>
        <dbReference type="PROSITE-ProRule" id="PRU01016"/>
    </source>
</evidence>
<comment type="catalytic activity">
    <reaction evidence="7">
        <text>a 2'-deoxycytidine in DNA + S-adenosyl-L-methionine = a 5-methyl-2'-deoxycytidine in DNA + S-adenosyl-L-homocysteine + H(+)</text>
        <dbReference type="Rhea" id="RHEA:13681"/>
        <dbReference type="Rhea" id="RHEA-COMP:11369"/>
        <dbReference type="Rhea" id="RHEA-COMP:11370"/>
        <dbReference type="ChEBI" id="CHEBI:15378"/>
        <dbReference type="ChEBI" id="CHEBI:57856"/>
        <dbReference type="ChEBI" id="CHEBI:59789"/>
        <dbReference type="ChEBI" id="CHEBI:85452"/>
        <dbReference type="ChEBI" id="CHEBI:85454"/>
        <dbReference type="EC" id="2.1.1.37"/>
    </reaction>
</comment>
<dbReference type="PROSITE" id="PS51679">
    <property type="entry name" value="SAM_MT_C5"/>
    <property type="match status" value="1"/>
</dbReference>
<dbReference type="InterPro" id="IPR031303">
    <property type="entry name" value="C5_meth_CS"/>
</dbReference>
<organism evidence="8 9">
    <name type="scientific">Halalkalibacter suaedae</name>
    <dbReference type="NCBI Taxonomy" id="2822140"/>
    <lineage>
        <taxon>Bacteria</taxon>
        <taxon>Bacillati</taxon>
        <taxon>Bacillota</taxon>
        <taxon>Bacilli</taxon>
        <taxon>Bacillales</taxon>
        <taxon>Bacillaceae</taxon>
        <taxon>Halalkalibacter</taxon>
    </lineage>
</organism>
<evidence type="ECO:0000256" key="3">
    <source>
        <dbReference type="ARBA" id="ARBA00022691"/>
    </source>
</evidence>
<dbReference type="InterPro" id="IPR050750">
    <property type="entry name" value="C5-MTase"/>
</dbReference>
<sequence length="351" mass="39550">MDKIETYKDSLKGLTFIDLFAGIGGFHTALQSFGAECVFSSEWDKHAQKTYFENYGMMPAGDITAIEAEDIPPHDILCAGFPCQPFSISGKRKGFEDTRGTLFFDVARLAKYHKPKLLFMENVRNFATHDNGNTLQTVKDALDEIGYDVWHQVLNASHYGLPQNRERIYIIAIRKDFHVPTFTFPKPTFERVYLRDVTLPDEETDKYVINREDMTIDESKLPSESLFEDFPLKPMRVGTINKGGQGERIYSDYGHAITLSAQGGGPGSKTGCYYINGRVRKLAPKECARIQGFPESFKIPVTDAQAWKQFGNSVPIKVLKHILVSMINTPELAAELISQTNATVTEEIITR</sequence>
<keyword evidence="1 5" id="KW-0489">Methyltransferase</keyword>
<keyword evidence="3 5" id="KW-0949">S-adenosyl-L-methionine</keyword>
<dbReference type="NCBIfam" id="TIGR00675">
    <property type="entry name" value="dcm"/>
    <property type="match status" value="1"/>
</dbReference>
<dbReference type="EC" id="2.1.1.37" evidence="7"/>
<evidence type="ECO:0000256" key="4">
    <source>
        <dbReference type="ARBA" id="ARBA00022747"/>
    </source>
</evidence>
<keyword evidence="9" id="KW-1185">Reference proteome</keyword>
<accession>A0A940WWE1</accession>